<keyword evidence="2" id="KW-0808">Transferase</keyword>
<dbReference type="InterPro" id="IPR036890">
    <property type="entry name" value="HATPase_C_sf"/>
</dbReference>
<evidence type="ECO:0000313" key="3">
    <source>
        <dbReference type="Proteomes" id="UP000183404"/>
    </source>
</evidence>
<dbReference type="InterPro" id="IPR003594">
    <property type="entry name" value="HATPase_dom"/>
</dbReference>
<evidence type="ECO:0000313" key="2">
    <source>
        <dbReference type="EMBL" id="SDG56356.1"/>
    </source>
</evidence>
<name>A0A1I2B7A8_THETY</name>
<keyword evidence="2" id="KW-0418">Kinase</keyword>
<dbReference type="AlphaFoldDB" id="A0A1I2B7A8"/>
<dbReference type="Proteomes" id="UP000183404">
    <property type="component" value="Unassembled WGS sequence"/>
</dbReference>
<accession>A0A1I2B7A8</accession>
<dbReference type="Pfam" id="PF13581">
    <property type="entry name" value="HATPase_c_2"/>
    <property type="match status" value="1"/>
</dbReference>
<gene>
    <name evidence="2" type="ORF">SAMN04244560_02564</name>
</gene>
<sequence length="149" mass="16534">MALLVEVVNEMVLYSLDFDVKARDFDSAGEVSSNLRAVLKQLSLNPDVVRRSCIACYEAEMNIIIHSYGGHMKIEIFGDKIRITAEDTGPGIEDIELAMKEGYSTAPEEIREMGFGAGMGLPNMKENSDFMEIKSSKEGTTVVMEILFK</sequence>
<dbReference type="Gene3D" id="3.30.565.10">
    <property type="entry name" value="Histidine kinase-like ATPase, C-terminal domain"/>
    <property type="match status" value="1"/>
</dbReference>
<dbReference type="RefSeq" id="WP_003871509.1">
    <property type="nucleotide sequence ID" value="NZ_FNBS01000090.1"/>
</dbReference>
<organism evidence="2 3">
    <name type="scientific">Thermoanaerobacter thermohydrosulfuricus</name>
    <name type="common">Clostridium thermohydrosulfuricum</name>
    <dbReference type="NCBI Taxonomy" id="1516"/>
    <lineage>
        <taxon>Bacteria</taxon>
        <taxon>Bacillati</taxon>
        <taxon>Bacillota</taxon>
        <taxon>Clostridia</taxon>
        <taxon>Thermoanaerobacterales</taxon>
        <taxon>Thermoanaerobacteraceae</taxon>
        <taxon>Thermoanaerobacter</taxon>
    </lineage>
</organism>
<dbReference type="SUPFAM" id="SSF55874">
    <property type="entry name" value="ATPase domain of HSP90 chaperone/DNA topoisomerase II/histidine kinase"/>
    <property type="match status" value="1"/>
</dbReference>
<feature type="domain" description="Histidine kinase/HSP90-like ATPase" evidence="1">
    <location>
        <begin position="27"/>
        <end position="145"/>
    </location>
</feature>
<dbReference type="EMBL" id="FNBS01000090">
    <property type="protein sequence ID" value="SDG56356.1"/>
    <property type="molecule type" value="Genomic_DNA"/>
</dbReference>
<evidence type="ECO:0000259" key="1">
    <source>
        <dbReference type="Pfam" id="PF13581"/>
    </source>
</evidence>
<dbReference type="GO" id="GO:0016301">
    <property type="term" value="F:kinase activity"/>
    <property type="evidence" value="ECO:0007669"/>
    <property type="project" value="UniProtKB-KW"/>
</dbReference>
<protein>
    <submittedName>
        <fullName evidence="2">Anti-sigma regulatory factor (Ser/Thr protein kinase)</fullName>
    </submittedName>
</protein>
<proteinExistence type="predicted"/>
<reference evidence="2 3" key="1">
    <citation type="submission" date="2016-10" db="EMBL/GenBank/DDBJ databases">
        <authorList>
            <person name="de Groot N.N."/>
        </authorList>
    </citation>
    <scope>NUCLEOTIDE SEQUENCE [LARGE SCALE GENOMIC DNA]</scope>
    <source>
        <strain evidence="2 3">DSM 569</strain>
    </source>
</reference>